<evidence type="ECO:0000256" key="1">
    <source>
        <dbReference type="SAM" id="MobiDB-lite"/>
    </source>
</evidence>
<accession>A0AAQ4F282</accession>
<evidence type="ECO:0000313" key="2">
    <source>
        <dbReference type="EMBL" id="KAK8781260.1"/>
    </source>
</evidence>
<protein>
    <submittedName>
        <fullName evidence="2">Uncharacterized protein</fullName>
    </submittedName>
</protein>
<evidence type="ECO:0000313" key="3">
    <source>
        <dbReference type="Proteomes" id="UP001321473"/>
    </source>
</evidence>
<dbReference type="EMBL" id="JARKHS020007841">
    <property type="protein sequence ID" value="KAK8781260.1"/>
    <property type="molecule type" value="Genomic_DNA"/>
</dbReference>
<organism evidence="2 3">
    <name type="scientific">Amblyomma americanum</name>
    <name type="common">Lone star tick</name>
    <dbReference type="NCBI Taxonomy" id="6943"/>
    <lineage>
        <taxon>Eukaryota</taxon>
        <taxon>Metazoa</taxon>
        <taxon>Ecdysozoa</taxon>
        <taxon>Arthropoda</taxon>
        <taxon>Chelicerata</taxon>
        <taxon>Arachnida</taxon>
        <taxon>Acari</taxon>
        <taxon>Parasitiformes</taxon>
        <taxon>Ixodida</taxon>
        <taxon>Ixodoidea</taxon>
        <taxon>Ixodidae</taxon>
        <taxon>Amblyomminae</taxon>
        <taxon>Amblyomma</taxon>
    </lineage>
</organism>
<sequence>MNIFAHPQILGRDSLQLQRPVTVVTASPSRPEISSKTLQGAPEPRRPLEGMLVVSSTDPLVVVLQNSARLAVAVVVSVEAVAAQSPPPPPCL</sequence>
<name>A0AAQ4F282_AMBAM</name>
<keyword evidence="3" id="KW-1185">Reference proteome</keyword>
<feature type="region of interest" description="Disordered" evidence="1">
    <location>
        <begin position="26"/>
        <end position="45"/>
    </location>
</feature>
<feature type="compositionally biased region" description="Polar residues" evidence="1">
    <location>
        <begin position="26"/>
        <end position="38"/>
    </location>
</feature>
<dbReference type="AlphaFoldDB" id="A0AAQ4F282"/>
<dbReference type="Proteomes" id="UP001321473">
    <property type="component" value="Unassembled WGS sequence"/>
</dbReference>
<gene>
    <name evidence="2" type="ORF">V5799_017399</name>
</gene>
<proteinExistence type="predicted"/>
<reference evidence="2 3" key="1">
    <citation type="journal article" date="2023" name="Arcadia Sci">
        <title>De novo assembly of a long-read Amblyomma americanum tick genome.</title>
        <authorList>
            <person name="Chou S."/>
            <person name="Poskanzer K.E."/>
            <person name="Rollins M."/>
            <person name="Thuy-Boun P.S."/>
        </authorList>
    </citation>
    <scope>NUCLEOTIDE SEQUENCE [LARGE SCALE GENOMIC DNA]</scope>
    <source>
        <strain evidence="2">F_SG_1</strain>
        <tissue evidence="2">Salivary glands</tissue>
    </source>
</reference>
<comment type="caution">
    <text evidence="2">The sequence shown here is derived from an EMBL/GenBank/DDBJ whole genome shotgun (WGS) entry which is preliminary data.</text>
</comment>